<reference evidence="1 2" key="1">
    <citation type="journal article" date="2011" name="J. Bacteriol.">
        <title>Complete genome sequence of Acidaminococcus intestini RYC-MR95, a Gram-negative bacterium from the phylum Firmicutes.</title>
        <authorList>
            <person name="D'Auria G."/>
            <person name="Galan J.C."/>
            <person name="Rodriguez-Alcayna M."/>
            <person name="Moya A."/>
            <person name="Baquero F."/>
            <person name="Latorre A."/>
        </authorList>
    </citation>
    <scope>NUCLEOTIDE SEQUENCE [LARGE SCALE GENOMIC DNA]</scope>
    <source>
        <strain evidence="1 2">RyC-MR95</strain>
    </source>
</reference>
<dbReference type="InParanoid" id="G4Q6B0"/>
<accession>G4Q6B0</accession>
<gene>
    <name evidence="1" type="ordered locus">Acin_0983</name>
</gene>
<dbReference type="HOGENOM" id="CLU_165254_0_0_9"/>
<dbReference type="EMBL" id="CP003058">
    <property type="protein sequence ID" value="AEQ22211.1"/>
    <property type="molecule type" value="Genomic_DNA"/>
</dbReference>
<evidence type="ECO:0000313" key="1">
    <source>
        <dbReference type="EMBL" id="AEQ22211.1"/>
    </source>
</evidence>
<dbReference type="PATRIC" id="fig|568816.4.peg.946"/>
<organism evidence="1 2">
    <name type="scientific">Acidaminococcus intestini (strain RyC-MR95)</name>
    <dbReference type="NCBI Taxonomy" id="568816"/>
    <lineage>
        <taxon>Bacteria</taxon>
        <taxon>Bacillati</taxon>
        <taxon>Bacillota</taxon>
        <taxon>Negativicutes</taxon>
        <taxon>Acidaminococcales</taxon>
        <taxon>Acidaminococcaceae</taxon>
        <taxon>Acidaminococcus</taxon>
    </lineage>
</organism>
<sequence>MKKQGQRWGKEGCLAIAKVLAGLQNDELEAALSSKFKPVKAPKSEELRKALRSALKKSPMVPHVGIRNGGIGGYTASSTAIGHLSSIFRI</sequence>
<name>G4Q6B0_ACIIR</name>
<dbReference type="Proteomes" id="UP000007093">
    <property type="component" value="Chromosome"/>
</dbReference>
<dbReference type="KEGG" id="ain:Acin_0983"/>
<protein>
    <submittedName>
        <fullName evidence="1">Uncharacterized protein</fullName>
    </submittedName>
</protein>
<keyword evidence="2" id="KW-1185">Reference proteome</keyword>
<evidence type="ECO:0000313" key="2">
    <source>
        <dbReference type="Proteomes" id="UP000007093"/>
    </source>
</evidence>
<dbReference type="AlphaFoldDB" id="G4Q6B0"/>
<proteinExistence type="predicted"/>